<proteinExistence type="inferred from homology"/>
<feature type="coiled-coil region" evidence="6">
    <location>
        <begin position="372"/>
        <end position="410"/>
    </location>
</feature>
<feature type="domain" description="Flotillin C-terminal" evidence="10">
    <location>
        <begin position="390"/>
        <end position="517"/>
    </location>
</feature>
<feature type="region of interest" description="Disordered" evidence="7">
    <location>
        <begin position="527"/>
        <end position="567"/>
    </location>
</feature>
<dbReference type="Pfam" id="PF15975">
    <property type="entry name" value="Flot"/>
    <property type="match status" value="1"/>
</dbReference>
<keyword evidence="8" id="KW-0812">Transmembrane</keyword>
<keyword evidence="5 8" id="KW-0472">Membrane</keyword>
<name>A0A4Z0W7J1_9GAMM</name>
<dbReference type="InterPro" id="IPR031905">
    <property type="entry name" value="Flotillin_C"/>
</dbReference>
<dbReference type="OrthoDB" id="9815577at2"/>
<comment type="subcellular location">
    <subcellularLocation>
        <location evidence="2">Cell membrane</location>
    </subcellularLocation>
    <subcellularLocation>
        <location evidence="1">Membrane</location>
        <topology evidence="1">Single-pass membrane protein</topology>
    </subcellularLocation>
</comment>
<gene>
    <name evidence="11" type="ORF">E4656_18305</name>
</gene>
<keyword evidence="4" id="KW-1003">Cell membrane</keyword>
<dbReference type="PANTHER" id="PTHR13806">
    <property type="entry name" value="FLOTILLIN-RELATED"/>
    <property type="match status" value="1"/>
</dbReference>
<dbReference type="EMBL" id="SRMF01000012">
    <property type="protein sequence ID" value="TGG90672.1"/>
    <property type="molecule type" value="Genomic_DNA"/>
</dbReference>
<organism evidence="11 12">
    <name type="scientific">Natronospirillum operosum</name>
    <dbReference type="NCBI Taxonomy" id="2759953"/>
    <lineage>
        <taxon>Bacteria</taxon>
        <taxon>Pseudomonadati</taxon>
        <taxon>Pseudomonadota</taxon>
        <taxon>Gammaproteobacteria</taxon>
        <taxon>Oceanospirillales</taxon>
        <taxon>Natronospirillaceae</taxon>
        <taxon>Natronospirillum</taxon>
    </lineage>
</organism>
<dbReference type="Pfam" id="PF01145">
    <property type="entry name" value="Band_7"/>
    <property type="match status" value="1"/>
</dbReference>
<protein>
    <submittedName>
        <fullName evidence="11">Flotillin</fullName>
    </submittedName>
</protein>
<evidence type="ECO:0000256" key="3">
    <source>
        <dbReference type="ARBA" id="ARBA00007161"/>
    </source>
</evidence>
<comment type="caution">
    <text evidence="11">The sequence shown here is derived from an EMBL/GenBank/DDBJ whole genome shotgun (WGS) entry which is preliminary data.</text>
</comment>
<dbReference type="SUPFAM" id="SSF117892">
    <property type="entry name" value="Band 7/SPFH domain"/>
    <property type="match status" value="1"/>
</dbReference>
<evidence type="ECO:0000256" key="6">
    <source>
        <dbReference type="SAM" id="Coils"/>
    </source>
</evidence>
<evidence type="ECO:0000313" key="12">
    <source>
        <dbReference type="Proteomes" id="UP000297475"/>
    </source>
</evidence>
<evidence type="ECO:0000256" key="1">
    <source>
        <dbReference type="ARBA" id="ARBA00004167"/>
    </source>
</evidence>
<dbReference type="CDD" id="cd03399">
    <property type="entry name" value="SPFH_flotillin"/>
    <property type="match status" value="1"/>
</dbReference>
<evidence type="ECO:0000256" key="7">
    <source>
        <dbReference type="SAM" id="MobiDB-lite"/>
    </source>
</evidence>
<evidence type="ECO:0000313" key="11">
    <source>
        <dbReference type="EMBL" id="TGG90672.1"/>
    </source>
</evidence>
<evidence type="ECO:0000256" key="8">
    <source>
        <dbReference type="SAM" id="Phobius"/>
    </source>
</evidence>
<reference evidence="11 12" key="1">
    <citation type="submission" date="2019-04" db="EMBL/GenBank/DDBJ databases">
        <title>Natronospirillum operosus gen. nov., sp. nov., a haloalkaliphilic satellite isolated from decaying biomass of laboratory culture of cyanobacterium Geitlerinema sp. and proposal of Natronospirillaceae fam. nov. and Saccharospirillaceae fam. nov.</title>
        <authorList>
            <person name="Kevbrin V."/>
            <person name="Boltyanskaya Y."/>
            <person name="Koziaeva V."/>
            <person name="Grouzdev D.S."/>
            <person name="Park M."/>
            <person name="Cho J."/>
        </authorList>
    </citation>
    <scope>NUCLEOTIDE SEQUENCE [LARGE SCALE GENOMIC DNA]</scope>
    <source>
        <strain evidence="11 12">G-116</strain>
    </source>
</reference>
<feature type="coiled-coil region" evidence="6">
    <location>
        <begin position="208"/>
        <end position="250"/>
    </location>
</feature>
<dbReference type="RefSeq" id="WP_135484760.1">
    <property type="nucleotide sequence ID" value="NZ_SRMF01000012.1"/>
</dbReference>
<keyword evidence="6" id="KW-0175">Coiled coil</keyword>
<evidence type="ECO:0000259" key="9">
    <source>
        <dbReference type="Pfam" id="PF01145"/>
    </source>
</evidence>
<evidence type="ECO:0000259" key="10">
    <source>
        <dbReference type="Pfam" id="PF15975"/>
    </source>
</evidence>
<sequence>MEIQPILAVPGIVIAALIAIALVYAALYKKVPRGIAIVRTGMGGRRVIIDGGCLSLPVFHEVRQVNLSTVQLTVRRNGDDALITRDSLRVDVTVDFYVSVEESEEGVAQAARTLGDRTFDPAKLRELIEGKLVDALRAVAAEQDMMNLHENRQDFVQRVQEIVSVDLAKNGLQLESVSLTGLDQTITDDLNPNNMFNATALKITAERVARETQARAEAEANAKIANAREAARAEEEAIKARELVERSEIEKERSVSVYRSESEAQARKAEIASNREAENAELEKDEALRSRAIERDRKLKISEQEQRIAVAEKSESESQAEARAEEARQARVVAEEAVRTAQEQAAADRRKRIAVTQAQEKAEVDATQVRVAAEASREAAELEATARRQAAEQDRQAAIFRAEAHRAEKEAEAEGVRAVNEAKNTLSRDLIAHAERIRELDVAPDVLREMVAPFDGVGQNMRSVFVHGLGGANEVAGEAKGKVSGGQRSVMQDLFDGIMSYSMVGPAMKEIGGNIGIDLAETLRTGTPQKLKQASDDAAAGSQESAANEAAGPEVDPVASSQSASAD</sequence>
<feature type="domain" description="Band 7" evidence="9">
    <location>
        <begin position="30"/>
        <end position="220"/>
    </location>
</feature>
<dbReference type="Gene3D" id="3.30.479.30">
    <property type="entry name" value="Band 7 domain"/>
    <property type="match status" value="1"/>
</dbReference>
<dbReference type="InterPro" id="IPR027705">
    <property type="entry name" value="Flotillin_fam"/>
</dbReference>
<dbReference type="InterPro" id="IPR036013">
    <property type="entry name" value="Band_7/SPFH_dom_sf"/>
</dbReference>
<evidence type="ECO:0000256" key="5">
    <source>
        <dbReference type="ARBA" id="ARBA00023136"/>
    </source>
</evidence>
<dbReference type="GO" id="GO:0005886">
    <property type="term" value="C:plasma membrane"/>
    <property type="evidence" value="ECO:0007669"/>
    <property type="project" value="UniProtKB-SubCell"/>
</dbReference>
<dbReference type="PANTHER" id="PTHR13806:SF31">
    <property type="entry name" value="FLOTILLIN-LIKE PROTEIN 1-RELATED"/>
    <property type="match status" value="1"/>
</dbReference>
<accession>A0A4Z0W7J1</accession>
<evidence type="ECO:0000256" key="2">
    <source>
        <dbReference type="ARBA" id="ARBA00004236"/>
    </source>
</evidence>
<keyword evidence="8" id="KW-1133">Transmembrane helix</keyword>
<dbReference type="InterPro" id="IPR001107">
    <property type="entry name" value="Band_7"/>
</dbReference>
<feature type="region of interest" description="Disordered" evidence="7">
    <location>
        <begin position="258"/>
        <end position="284"/>
    </location>
</feature>
<feature type="transmembrane region" description="Helical" evidence="8">
    <location>
        <begin position="6"/>
        <end position="27"/>
    </location>
</feature>
<dbReference type="AlphaFoldDB" id="A0A4Z0W7J1"/>
<keyword evidence="12" id="KW-1185">Reference proteome</keyword>
<dbReference type="Proteomes" id="UP000297475">
    <property type="component" value="Unassembled WGS sequence"/>
</dbReference>
<evidence type="ECO:0000256" key="4">
    <source>
        <dbReference type="ARBA" id="ARBA00022475"/>
    </source>
</evidence>
<comment type="similarity">
    <text evidence="3">Belongs to the band 7/mec-2 family. Flotillin subfamily.</text>
</comment>